<dbReference type="InterPro" id="IPR015946">
    <property type="entry name" value="KH_dom-like_a/b"/>
</dbReference>
<accession>A0A976QQC8</accession>
<evidence type="ECO:0008006" key="4">
    <source>
        <dbReference type="Google" id="ProtNLM"/>
    </source>
</evidence>
<sequence length="434" mass="51303">MFSSVIRRFSRISSAKPRINDLRNIVHVNEDVRFYKKNKNTPNVESYDEESLEIRRVLNSKFMNKRKRNDKGNEESEFNRFSLYNSNNKETPNSSSTTRNEFIEYSKNIKRDVCDYNFNLDPEEHFEFDKFESLRSNPKYQDLTHEERQYLQELEVRSKLNDPFNKLNTNKVKADPVRDAKALLKDSASEETPEDYTSQIEFIGENEETSLIDKRLVEQNRFDEVVSRIRNQIRIEKKQNSEINKLKIPNVNGIVVDPIKKHVLRRAARIGTMLHTHIEQLFSCNDPEFLYKYLNGASISINHVVMPTSKSTVLCYYNILSKHDPKQVQRSLDLVAPRVRFMIARKLELGYTPPVRFIKYNKSEFIHVKRRAQMLEAAFNLTLEGTKDYDSSNLIEGCTQDNFEDRIVIRDDQITTEMNMEIQDSFHRRYYGYP</sequence>
<gene>
    <name evidence="2" type="ORF">MACJ_002123</name>
</gene>
<dbReference type="AlphaFoldDB" id="A0A976QQC8"/>
<dbReference type="EMBL" id="CP056066">
    <property type="protein sequence ID" value="UKJ88877.2"/>
    <property type="molecule type" value="Genomic_DNA"/>
</dbReference>
<name>A0A976QQC8_THEOR</name>
<evidence type="ECO:0000313" key="3">
    <source>
        <dbReference type="Proteomes" id="UP000244803"/>
    </source>
</evidence>
<dbReference type="InterPro" id="IPR023799">
    <property type="entry name" value="RbfA_dom_sf"/>
</dbReference>
<proteinExistence type="predicted"/>
<dbReference type="SUPFAM" id="SSF89919">
    <property type="entry name" value="Ribosome-binding factor A, RbfA"/>
    <property type="match status" value="1"/>
</dbReference>
<protein>
    <recommendedName>
        <fullName evidence="4">Ribosome-binding factor A</fullName>
    </recommendedName>
</protein>
<evidence type="ECO:0000256" key="1">
    <source>
        <dbReference type="SAM" id="MobiDB-lite"/>
    </source>
</evidence>
<feature type="region of interest" description="Disordered" evidence="1">
    <location>
        <begin position="65"/>
        <end position="99"/>
    </location>
</feature>
<dbReference type="Proteomes" id="UP000244803">
    <property type="component" value="Chromosome 3"/>
</dbReference>
<dbReference type="Gene3D" id="3.30.300.20">
    <property type="match status" value="1"/>
</dbReference>
<organism evidence="2 3">
    <name type="scientific">Theileria orientalis</name>
    <dbReference type="NCBI Taxonomy" id="68886"/>
    <lineage>
        <taxon>Eukaryota</taxon>
        <taxon>Sar</taxon>
        <taxon>Alveolata</taxon>
        <taxon>Apicomplexa</taxon>
        <taxon>Aconoidasida</taxon>
        <taxon>Piroplasmida</taxon>
        <taxon>Theileriidae</taxon>
        <taxon>Theileria</taxon>
    </lineage>
</organism>
<dbReference type="OrthoDB" id="418445at2759"/>
<feature type="compositionally biased region" description="Polar residues" evidence="1">
    <location>
        <begin position="82"/>
        <end position="99"/>
    </location>
</feature>
<reference evidence="2" key="1">
    <citation type="submission" date="2022-07" db="EMBL/GenBank/DDBJ databases">
        <title>Evaluation of T. orientalis genome assembly methods using nanopore sequencing and analysis of variation between genomes.</title>
        <authorList>
            <person name="Yam J."/>
            <person name="Micallef M.L."/>
            <person name="Liu M."/>
            <person name="Djordjevic S.P."/>
            <person name="Bogema D.R."/>
            <person name="Jenkins C."/>
        </authorList>
    </citation>
    <scope>NUCLEOTIDE SEQUENCE</scope>
    <source>
        <strain evidence="2">Fish Creek</strain>
    </source>
</reference>
<evidence type="ECO:0000313" key="2">
    <source>
        <dbReference type="EMBL" id="UKJ88877.2"/>
    </source>
</evidence>